<dbReference type="Pfam" id="PF14806">
    <property type="entry name" value="Coatomer_b_Cpla"/>
    <property type="match status" value="1"/>
</dbReference>
<evidence type="ECO:0000259" key="12">
    <source>
        <dbReference type="Pfam" id="PF07718"/>
    </source>
</evidence>
<dbReference type="GO" id="GO:0005198">
    <property type="term" value="F:structural molecule activity"/>
    <property type="evidence" value="ECO:0007669"/>
    <property type="project" value="InterPro"/>
</dbReference>
<comment type="caution">
    <text evidence="14">The sequence shown here is derived from an EMBL/GenBank/DDBJ whole genome shotgun (WGS) entry which is preliminary data.</text>
</comment>
<protein>
    <recommendedName>
        <fullName evidence="10">Coatomer subunit beta</fullName>
    </recommendedName>
    <alternativeName>
        <fullName evidence="10">Beta-coat protein</fullName>
    </alternativeName>
</protein>
<dbReference type="AlphaFoldDB" id="A0A9W4JFH9"/>
<evidence type="ECO:0000313" key="16">
    <source>
        <dbReference type="Proteomes" id="UP001152646"/>
    </source>
</evidence>
<reference evidence="14" key="1">
    <citation type="submission" date="2021-07" db="EMBL/GenBank/DDBJ databases">
        <authorList>
            <person name="Branca A.L. A."/>
        </authorList>
    </citation>
    <scope>NUCLEOTIDE SEQUENCE</scope>
</reference>
<accession>A0A9W4JFH9</accession>
<dbReference type="InterPro" id="IPR011710">
    <property type="entry name" value="Coatomer_bsu_C"/>
</dbReference>
<dbReference type="Pfam" id="PF01602">
    <property type="entry name" value="Adaptin_N"/>
    <property type="match status" value="1"/>
</dbReference>
<proteinExistence type="predicted"/>
<keyword evidence="2 10" id="KW-0813">Transport</keyword>
<dbReference type="Proteomes" id="UP001152646">
    <property type="component" value="Unassembled WGS sequence"/>
</dbReference>
<sequence length="955" mass="106310">MASFLENTYSLVHLDNAADQPTVQELKLQLEKGTDETKLETMRTIITIMLNGDPMPQILMHIIRFVMPSKSKPLKKLLYFFYEICPKHDSTGKLKQEMILVCNGIRNDLQHPNEYIRGNTLRFLSKLREPELIEPLLSSARSCLEHRHAYVRKNAVWAVSSIFQHSESLIPDAPELLQAFLESETDSTCKRNAFAALMSISHQKALEYLRTTFDTIPNTDELLQLAELEFLRKDAVQNTQNKSRYLKLMLELLDASTSTVVYEAATSLTALTSNPVAVKAAAGKLIELAIREADNNVKLICLERVNQLRIRNEGVLDDLTMEALRVLSSPDIDVRRKALNLAMEMVSSKNVEEIIMLLKKELAKTVDEQYEQNSEYRQILVQSIHSCAIKFSEIAASVVDLLMDFIADFNNNSAVDVISFVKEVVEKFPDLRGSIVARLVSTLSEVRAGKVYRGVLWVVGEYSLEEKDIRDAWKTIRASLGEIPILASEQRLLDEVPDDNALLLEQANGQPKAAPTGSRKVLADGTYATESALTSQSAAAARLEAVKAAQKPPLRQLILDGDYYLSTVLSSTLTKLVMRHSEVSEDTARTNALRAEAMLIMISIMRVGQSPFVKAPIDEDSVDRIMTCVRSLAEFSEKKELEATFLQDTRKAFRAMVQVEDKKRAAKEAVEKAKTAVQIDDAIPIRQFTKKNTVEGAEEIELDLVKATGGDSAVENVSSKLSRVVQLTGFSDSVYAEAYVTVHQFDIVLDVLLVNQTTDTLQNLCVEFATLGDLKVVERPSTNNLGPRDFLNVQATIKVSSTDTGVIFGNIVYDGASSTETHVVILNDIHADIMDYIQPAHCTETQFRTMWTEFEWENKVNINSKAKTLREFLKQLMESTNMACLTPDASLKGDCRFLSANLYARSVFGEDALANLSIEKEGDDGPITGFVRIRSRSQGLALSLGSLKGLKAAAA</sequence>
<keyword evidence="3 10" id="KW-0963">Cytoplasm</keyword>
<dbReference type="PIRSF" id="PIRSF005727">
    <property type="entry name" value="Coatomer_beta_subunit"/>
    <property type="match status" value="1"/>
</dbReference>
<dbReference type="GO" id="GO:0006886">
    <property type="term" value="P:intracellular protein transport"/>
    <property type="evidence" value="ECO:0007669"/>
    <property type="project" value="InterPro"/>
</dbReference>
<dbReference type="EMBL" id="CAJVPA010000195">
    <property type="protein sequence ID" value="CAG8390910.1"/>
    <property type="molecule type" value="Genomic_DNA"/>
</dbReference>
<dbReference type="InterPro" id="IPR016024">
    <property type="entry name" value="ARM-type_fold"/>
</dbReference>
<keyword evidence="9 10" id="KW-0968">Cytoplasmic vesicle</keyword>
<evidence type="ECO:0000256" key="2">
    <source>
        <dbReference type="ARBA" id="ARBA00022448"/>
    </source>
</evidence>
<evidence type="ECO:0000256" key="5">
    <source>
        <dbReference type="ARBA" id="ARBA00022892"/>
    </source>
</evidence>
<dbReference type="InterPro" id="IPR029446">
    <property type="entry name" value="COPB1_appendage_platform_dom"/>
</dbReference>
<evidence type="ECO:0000313" key="15">
    <source>
        <dbReference type="EMBL" id="CAG8420494.1"/>
    </source>
</evidence>
<evidence type="ECO:0000256" key="9">
    <source>
        <dbReference type="ARBA" id="ARBA00023329"/>
    </source>
</evidence>
<dbReference type="InterPro" id="IPR011989">
    <property type="entry name" value="ARM-like"/>
</dbReference>
<evidence type="ECO:0000256" key="6">
    <source>
        <dbReference type="ARBA" id="ARBA00022927"/>
    </source>
</evidence>
<evidence type="ECO:0000259" key="13">
    <source>
        <dbReference type="Pfam" id="PF14806"/>
    </source>
</evidence>
<keyword evidence="5 10" id="KW-0931">ER-Golgi transport</keyword>
<dbReference type="GO" id="GO:0006888">
    <property type="term" value="P:endoplasmic reticulum to Golgi vesicle-mediated transport"/>
    <property type="evidence" value="ECO:0007669"/>
    <property type="project" value="TreeGrafter"/>
</dbReference>
<feature type="domain" description="Clathrin/coatomer adaptor adaptin-like N-terminal" evidence="11">
    <location>
        <begin position="23"/>
        <end position="490"/>
    </location>
</feature>
<dbReference type="GO" id="GO:0006891">
    <property type="term" value="P:intra-Golgi vesicle-mediated transport"/>
    <property type="evidence" value="ECO:0007669"/>
    <property type="project" value="TreeGrafter"/>
</dbReference>
<comment type="subunit">
    <text evidence="10">Oligomeric complex that consists of at least the alpha, beta, beta', gamma, delta, epsilon and zeta subunits.</text>
</comment>
<dbReference type="PANTHER" id="PTHR10635">
    <property type="entry name" value="COATOMER SUBUNIT BETA"/>
    <property type="match status" value="1"/>
</dbReference>
<dbReference type="GO" id="GO:0030126">
    <property type="term" value="C:COPI vesicle coat"/>
    <property type="evidence" value="ECO:0007669"/>
    <property type="project" value="InterPro"/>
</dbReference>
<dbReference type="PANTHER" id="PTHR10635:SF0">
    <property type="entry name" value="COATOMER SUBUNIT BETA"/>
    <property type="match status" value="1"/>
</dbReference>
<comment type="function">
    <text evidence="10">The coatomer is a cytosolic protein complex that binds to dilysine motifs and reversibly associates with Golgi non-clathrin-coated vesicles, which further mediate biosynthetic protein transport from the ER, via the Golgi up to the trans Golgi network. Coatomer complex is required for budding from Golgi membranes, and is essential for the retrograde Golgi-to-ER transport of dilysine-tagged proteins.</text>
</comment>
<dbReference type="Pfam" id="PF07718">
    <property type="entry name" value="Coatamer_beta_C"/>
    <property type="match status" value="1"/>
</dbReference>
<dbReference type="OrthoDB" id="10261439at2759"/>
<evidence type="ECO:0000256" key="10">
    <source>
        <dbReference type="PIRNR" id="PIRNR005727"/>
    </source>
</evidence>
<dbReference type="SUPFAM" id="SSF48371">
    <property type="entry name" value="ARM repeat"/>
    <property type="match status" value="1"/>
</dbReference>
<evidence type="ECO:0000256" key="7">
    <source>
        <dbReference type="ARBA" id="ARBA00023034"/>
    </source>
</evidence>
<evidence type="ECO:0000313" key="17">
    <source>
        <dbReference type="Proteomes" id="UP001152649"/>
    </source>
</evidence>
<keyword evidence="8 10" id="KW-0472">Membrane</keyword>
<gene>
    <name evidence="14" type="ORF">PSALAMII_LOCUS7042</name>
    <name evidence="15" type="ORF">PSALAMII_LOCUS9822</name>
</gene>
<organism evidence="14 16">
    <name type="scientific">Penicillium salamii</name>
    <dbReference type="NCBI Taxonomy" id="1612424"/>
    <lineage>
        <taxon>Eukaryota</taxon>
        <taxon>Fungi</taxon>
        <taxon>Dikarya</taxon>
        <taxon>Ascomycota</taxon>
        <taxon>Pezizomycotina</taxon>
        <taxon>Eurotiomycetes</taxon>
        <taxon>Eurotiomycetidae</taxon>
        <taxon>Eurotiales</taxon>
        <taxon>Aspergillaceae</taxon>
        <taxon>Penicillium</taxon>
    </lineage>
</organism>
<keyword evidence="7 10" id="KW-0333">Golgi apparatus</keyword>
<dbReference type="GO" id="GO:0000139">
    <property type="term" value="C:Golgi membrane"/>
    <property type="evidence" value="ECO:0007669"/>
    <property type="project" value="UniProtKB-SubCell"/>
</dbReference>
<evidence type="ECO:0000259" key="11">
    <source>
        <dbReference type="Pfam" id="PF01602"/>
    </source>
</evidence>
<dbReference type="FunFam" id="1.25.10.10:FF:000260">
    <property type="entry name" value="Coatomer subunit beta"/>
    <property type="match status" value="1"/>
</dbReference>
<dbReference type="InterPro" id="IPR016460">
    <property type="entry name" value="COPB1"/>
</dbReference>
<name>A0A9W4JFH9_9EURO</name>
<evidence type="ECO:0000256" key="3">
    <source>
        <dbReference type="ARBA" id="ARBA00022490"/>
    </source>
</evidence>
<feature type="domain" description="Coatomer beta subunit C-terminal" evidence="12">
    <location>
        <begin position="679"/>
        <end position="815"/>
    </location>
</feature>
<evidence type="ECO:0000313" key="14">
    <source>
        <dbReference type="EMBL" id="CAG8390910.1"/>
    </source>
</evidence>
<keyword evidence="4" id="KW-0677">Repeat</keyword>
<dbReference type="Proteomes" id="UP001152649">
    <property type="component" value="Unassembled WGS sequence"/>
</dbReference>
<evidence type="ECO:0000256" key="1">
    <source>
        <dbReference type="ARBA" id="ARBA00004255"/>
    </source>
</evidence>
<dbReference type="EMBL" id="CAJVPG010000442">
    <property type="protein sequence ID" value="CAG8420494.1"/>
    <property type="molecule type" value="Genomic_DNA"/>
</dbReference>
<keyword evidence="6 10" id="KW-0653">Protein transport</keyword>
<keyword evidence="17" id="KW-1185">Reference proteome</keyword>
<comment type="subcellular location">
    <subcellularLocation>
        <location evidence="10">Cytoplasm</location>
    </subcellularLocation>
    <subcellularLocation>
        <location evidence="1 10">Golgi apparatus membrane</location>
        <topology evidence="1 10">Peripheral membrane protein</topology>
        <orientation evidence="1 10">Cytoplasmic side</orientation>
    </subcellularLocation>
    <subcellularLocation>
        <location evidence="10">Cytoplasmic vesicle</location>
        <location evidence="10">COPI-coated vesicle membrane</location>
        <topology evidence="10">Peripheral membrane protein</topology>
        <orientation evidence="10">Cytoplasmic side</orientation>
    </subcellularLocation>
</comment>
<evidence type="ECO:0000256" key="4">
    <source>
        <dbReference type="ARBA" id="ARBA00022737"/>
    </source>
</evidence>
<dbReference type="InterPro" id="IPR002553">
    <property type="entry name" value="Clathrin/coatomer_adapt-like_N"/>
</dbReference>
<feature type="domain" description="Coatomer beta subunit appendage platform" evidence="13">
    <location>
        <begin position="820"/>
        <end position="946"/>
    </location>
</feature>
<dbReference type="Gene3D" id="1.25.10.10">
    <property type="entry name" value="Leucine-rich Repeat Variant"/>
    <property type="match status" value="1"/>
</dbReference>
<evidence type="ECO:0000256" key="8">
    <source>
        <dbReference type="ARBA" id="ARBA00023136"/>
    </source>
</evidence>